<keyword evidence="3" id="KW-1185">Reference proteome</keyword>
<sequence>MKLKQVLVGGALLAFSGLTGTAFAAVTLAFDDVGPRTGGTVSYDGAGGALIGSNVGFSSIEFGGGVAPNESSLACNGCLLNFTTGNNVSEPSGGSVDYIFGNGGSFSLSGQAVDSGGTVIVDGLLLSGAFSGQPTATRQNVNTSTPPATINFNGFGTDTNNPDLLAYFGIDPATSFIFANTTIALGTTSFNLATGAFSGTVNQADLINSGSLAAVPEPSELAMMGLGMALLLMGISVRRRQSL</sequence>
<protein>
    <submittedName>
        <fullName evidence="2">PEP-CTERM sorting domain-containing protein</fullName>
    </submittedName>
</protein>
<dbReference type="InterPro" id="IPR013424">
    <property type="entry name" value="Ice-binding_C"/>
</dbReference>
<dbReference type="NCBIfam" id="TIGR02595">
    <property type="entry name" value="PEP_CTERM"/>
    <property type="match status" value="1"/>
</dbReference>
<feature type="chain" id="PRO_5045926667" evidence="1">
    <location>
        <begin position="25"/>
        <end position="243"/>
    </location>
</feature>
<evidence type="ECO:0000313" key="3">
    <source>
        <dbReference type="Proteomes" id="UP001595462"/>
    </source>
</evidence>
<comment type="caution">
    <text evidence="2">The sequence shown here is derived from an EMBL/GenBank/DDBJ whole genome shotgun (WGS) entry which is preliminary data.</text>
</comment>
<accession>A0ABV7EM78</accession>
<feature type="signal peptide" evidence="1">
    <location>
        <begin position="1"/>
        <end position="24"/>
    </location>
</feature>
<organism evidence="2 3">
    <name type="scientific">Salinisphaera aquimarina</name>
    <dbReference type="NCBI Taxonomy" id="2094031"/>
    <lineage>
        <taxon>Bacteria</taxon>
        <taxon>Pseudomonadati</taxon>
        <taxon>Pseudomonadota</taxon>
        <taxon>Gammaproteobacteria</taxon>
        <taxon>Salinisphaerales</taxon>
        <taxon>Salinisphaeraceae</taxon>
        <taxon>Salinisphaera</taxon>
    </lineage>
</organism>
<dbReference type="Proteomes" id="UP001595462">
    <property type="component" value="Unassembled WGS sequence"/>
</dbReference>
<dbReference type="EMBL" id="JBHRSS010000003">
    <property type="protein sequence ID" value="MFC3103789.1"/>
    <property type="molecule type" value="Genomic_DNA"/>
</dbReference>
<name>A0ABV7EM78_9GAMM</name>
<evidence type="ECO:0000313" key="2">
    <source>
        <dbReference type="EMBL" id="MFC3103789.1"/>
    </source>
</evidence>
<dbReference type="RefSeq" id="WP_380688154.1">
    <property type="nucleotide sequence ID" value="NZ_JBHRSS010000003.1"/>
</dbReference>
<evidence type="ECO:0000256" key="1">
    <source>
        <dbReference type="SAM" id="SignalP"/>
    </source>
</evidence>
<gene>
    <name evidence="2" type="ORF">ACFOSU_07785</name>
</gene>
<reference evidence="3" key="1">
    <citation type="journal article" date="2019" name="Int. J. Syst. Evol. Microbiol.">
        <title>The Global Catalogue of Microorganisms (GCM) 10K type strain sequencing project: providing services to taxonomists for standard genome sequencing and annotation.</title>
        <authorList>
            <consortium name="The Broad Institute Genomics Platform"/>
            <consortium name="The Broad Institute Genome Sequencing Center for Infectious Disease"/>
            <person name="Wu L."/>
            <person name="Ma J."/>
        </authorList>
    </citation>
    <scope>NUCLEOTIDE SEQUENCE [LARGE SCALE GENOMIC DNA]</scope>
    <source>
        <strain evidence="3">KCTC 52640</strain>
    </source>
</reference>
<keyword evidence="1" id="KW-0732">Signal</keyword>
<proteinExistence type="predicted"/>